<dbReference type="Gene3D" id="3.90.550.10">
    <property type="entry name" value="Spore Coat Polysaccharide Biosynthesis Protein SpsA, Chain A"/>
    <property type="match status" value="1"/>
</dbReference>
<keyword evidence="3" id="KW-0808">Transferase</keyword>
<keyword evidence="5 7" id="KW-1133">Transmembrane helix</keyword>
<gene>
    <name evidence="9" type="ORF">IAA07_11195</name>
</gene>
<evidence type="ECO:0000313" key="9">
    <source>
        <dbReference type="EMBL" id="HJA72119.1"/>
    </source>
</evidence>
<sequence length="327" mass="37441">MKTISIVVPCYNEEENVEALSQAIIATFEKDLPAYGYELLFIDNDSQDSTRDIIRRLCAGNKNIKGIFNAKNFGQFNSPYYGMLQTTGDCTILMAADFQDPVEMIPKYVKEWENGYKIVIGIKNSSQENKLMYWLRGCYYKMIKKLSDVEQIEQFTGFGLYDKKFIQVLRDLDDPTPFLRGIVAELGFRRKEIPYEQPRRRAGKTSNNFYKLYDAAMLSVTSYTKVGLRLATIFGSICSAISMAVAVIYLVMKLLYWDRFPAGMAPMLIGMCFLGSVQIFFIGLVGEYILSINSRVMKRPLVVEEERLNFADPGEKQPEDKEDSHEI</sequence>
<comment type="caution">
    <text evidence="9">The sequence shown here is derived from an EMBL/GenBank/DDBJ whole genome shotgun (WGS) entry which is preliminary data.</text>
</comment>
<feature type="transmembrane region" description="Helical" evidence="7">
    <location>
        <begin position="264"/>
        <end position="290"/>
    </location>
</feature>
<accession>A0A9D2HKI0</accession>
<evidence type="ECO:0000256" key="5">
    <source>
        <dbReference type="ARBA" id="ARBA00022989"/>
    </source>
</evidence>
<evidence type="ECO:0000256" key="4">
    <source>
        <dbReference type="ARBA" id="ARBA00022692"/>
    </source>
</evidence>
<dbReference type="GO" id="GO:0016757">
    <property type="term" value="F:glycosyltransferase activity"/>
    <property type="evidence" value="ECO:0007669"/>
    <property type="project" value="UniProtKB-KW"/>
</dbReference>
<evidence type="ECO:0000256" key="2">
    <source>
        <dbReference type="ARBA" id="ARBA00022676"/>
    </source>
</evidence>
<reference evidence="9" key="1">
    <citation type="journal article" date="2021" name="PeerJ">
        <title>Extensive microbial diversity within the chicken gut microbiome revealed by metagenomics and culture.</title>
        <authorList>
            <person name="Gilroy R."/>
            <person name="Ravi A."/>
            <person name="Getino M."/>
            <person name="Pursley I."/>
            <person name="Horton D.L."/>
            <person name="Alikhan N.F."/>
            <person name="Baker D."/>
            <person name="Gharbi K."/>
            <person name="Hall N."/>
            <person name="Watson M."/>
            <person name="Adriaenssens E.M."/>
            <person name="Foster-Nyarko E."/>
            <person name="Jarju S."/>
            <person name="Secka A."/>
            <person name="Antonio M."/>
            <person name="Oren A."/>
            <person name="Chaudhuri R.R."/>
            <person name="La Ragione R."/>
            <person name="Hildebrand F."/>
            <person name="Pallen M.J."/>
        </authorList>
    </citation>
    <scope>NUCLEOTIDE SEQUENCE</scope>
    <source>
        <strain evidence="9">CHK178-16964</strain>
    </source>
</reference>
<organism evidence="9 10">
    <name type="scientific">Candidatus Lachnoclostridium stercoravium</name>
    <dbReference type="NCBI Taxonomy" id="2838633"/>
    <lineage>
        <taxon>Bacteria</taxon>
        <taxon>Bacillati</taxon>
        <taxon>Bacillota</taxon>
        <taxon>Clostridia</taxon>
        <taxon>Lachnospirales</taxon>
        <taxon>Lachnospiraceae</taxon>
    </lineage>
</organism>
<proteinExistence type="predicted"/>
<dbReference type="EMBL" id="DWZA01000097">
    <property type="protein sequence ID" value="HJA72119.1"/>
    <property type="molecule type" value="Genomic_DNA"/>
</dbReference>
<evidence type="ECO:0000256" key="3">
    <source>
        <dbReference type="ARBA" id="ARBA00022679"/>
    </source>
</evidence>
<dbReference type="Pfam" id="PF00535">
    <property type="entry name" value="Glycos_transf_2"/>
    <property type="match status" value="1"/>
</dbReference>
<dbReference type="AlphaFoldDB" id="A0A9D2HKI0"/>
<name>A0A9D2HKI0_9FIRM</name>
<evidence type="ECO:0000256" key="7">
    <source>
        <dbReference type="SAM" id="Phobius"/>
    </source>
</evidence>
<dbReference type="PANTHER" id="PTHR48090">
    <property type="entry name" value="UNDECAPRENYL-PHOSPHATE 4-DEOXY-4-FORMAMIDO-L-ARABINOSE TRANSFERASE-RELATED"/>
    <property type="match status" value="1"/>
</dbReference>
<keyword evidence="4 7" id="KW-0812">Transmembrane</keyword>
<dbReference type="InterPro" id="IPR050256">
    <property type="entry name" value="Glycosyltransferase_2"/>
</dbReference>
<dbReference type="GO" id="GO:0005886">
    <property type="term" value="C:plasma membrane"/>
    <property type="evidence" value="ECO:0007669"/>
    <property type="project" value="TreeGrafter"/>
</dbReference>
<dbReference type="InterPro" id="IPR001173">
    <property type="entry name" value="Glyco_trans_2-like"/>
</dbReference>
<evidence type="ECO:0000313" key="10">
    <source>
        <dbReference type="Proteomes" id="UP000823900"/>
    </source>
</evidence>
<evidence type="ECO:0000256" key="1">
    <source>
        <dbReference type="ARBA" id="ARBA00004141"/>
    </source>
</evidence>
<evidence type="ECO:0000259" key="8">
    <source>
        <dbReference type="Pfam" id="PF00535"/>
    </source>
</evidence>
<dbReference type="Proteomes" id="UP000823900">
    <property type="component" value="Unassembled WGS sequence"/>
</dbReference>
<protein>
    <submittedName>
        <fullName evidence="9">Glycosyltransferase family 2 protein</fullName>
    </submittedName>
</protein>
<comment type="subcellular location">
    <subcellularLocation>
        <location evidence="1">Membrane</location>
        <topology evidence="1">Multi-pass membrane protein</topology>
    </subcellularLocation>
</comment>
<keyword evidence="2" id="KW-0328">Glycosyltransferase</keyword>
<feature type="domain" description="Glycosyltransferase 2-like" evidence="8">
    <location>
        <begin position="5"/>
        <end position="158"/>
    </location>
</feature>
<keyword evidence="6 7" id="KW-0472">Membrane</keyword>
<dbReference type="SUPFAM" id="SSF53448">
    <property type="entry name" value="Nucleotide-diphospho-sugar transferases"/>
    <property type="match status" value="1"/>
</dbReference>
<dbReference type="CDD" id="cd04187">
    <property type="entry name" value="DPM1_like_bac"/>
    <property type="match status" value="1"/>
</dbReference>
<dbReference type="InterPro" id="IPR029044">
    <property type="entry name" value="Nucleotide-diphossugar_trans"/>
</dbReference>
<dbReference type="PANTHER" id="PTHR48090:SF1">
    <property type="entry name" value="PROPHAGE BACTOPRENOL GLUCOSYL TRANSFERASE HOMOLOG"/>
    <property type="match status" value="1"/>
</dbReference>
<feature type="transmembrane region" description="Helical" evidence="7">
    <location>
        <begin position="226"/>
        <end position="252"/>
    </location>
</feature>
<reference evidence="9" key="2">
    <citation type="submission" date="2021-04" db="EMBL/GenBank/DDBJ databases">
        <authorList>
            <person name="Gilroy R."/>
        </authorList>
    </citation>
    <scope>NUCLEOTIDE SEQUENCE</scope>
    <source>
        <strain evidence="9">CHK178-16964</strain>
    </source>
</reference>
<evidence type="ECO:0000256" key="6">
    <source>
        <dbReference type="ARBA" id="ARBA00023136"/>
    </source>
</evidence>